<proteinExistence type="predicted"/>
<feature type="transmembrane region" description="Helical" evidence="1">
    <location>
        <begin position="63"/>
        <end position="83"/>
    </location>
</feature>
<evidence type="ECO:0000256" key="1">
    <source>
        <dbReference type="SAM" id="Phobius"/>
    </source>
</evidence>
<protein>
    <submittedName>
        <fullName evidence="2">Uncharacterized protein</fullName>
    </submittedName>
</protein>
<gene>
    <name evidence="2" type="ORF">MM171A00947_0010</name>
</gene>
<sequence>MGKLIDNVHFAIATQAVDGAVASNNVNYLYGNAINVENYRHLTVVIINGTPGGAAGAVTLRQAATLATVLVGATIVPLSWVYINTQTAAESDTWVKTAVTSNTFTIPATAYLNYVIELETAVLTYPFVGLNIVASGGAGYLAALYILSQPRYISAEDAPSVLA</sequence>
<dbReference type="EMBL" id="MT143660">
    <property type="protein sequence ID" value="QJA99638.1"/>
    <property type="molecule type" value="Genomic_DNA"/>
</dbReference>
<keyword evidence="1" id="KW-1133">Transmembrane helix</keyword>
<dbReference type="AlphaFoldDB" id="A0A6M3M4B5"/>
<keyword evidence="1" id="KW-0472">Membrane</keyword>
<name>A0A6M3M4B5_9ZZZZ</name>
<organism evidence="2">
    <name type="scientific">viral metagenome</name>
    <dbReference type="NCBI Taxonomy" id="1070528"/>
    <lineage>
        <taxon>unclassified sequences</taxon>
        <taxon>metagenomes</taxon>
        <taxon>organismal metagenomes</taxon>
    </lineage>
</organism>
<evidence type="ECO:0000313" key="2">
    <source>
        <dbReference type="EMBL" id="QJA99638.1"/>
    </source>
</evidence>
<feature type="transmembrane region" description="Helical" evidence="1">
    <location>
        <begin position="127"/>
        <end position="147"/>
    </location>
</feature>
<keyword evidence="1" id="KW-0812">Transmembrane</keyword>
<reference evidence="2" key="1">
    <citation type="submission" date="2020-03" db="EMBL/GenBank/DDBJ databases">
        <title>The deep terrestrial virosphere.</title>
        <authorList>
            <person name="Holmfeldt K."/>
            <person name="Nilsson E."/>
            <person name="Simone D."/>
            <person name="Lopez-Fernandez M."/>
            <person name="Wu X."/>
            <person name="de Brujin I."/>
            <person name="Lundin D."/>
            <person name="Andersson A."/>
            <person name="Bertilsson S."/>
            <person name="Dopson M."/>
        </authorList>
    </citation>
    <scope>NUCLEOTIDE SEQUENCE</scope>
    <source>
        <strain evidence="2">MM171A00947</strain>
    </source>
</reference>
<accession>A0A6M3M4B5</accession>